<feature type="transmembrane region" description="Helical" evidence="2">
    <location>
        <begin position="521"/>
        <end position="543"/>
    </location>
</feature>
<keyword evidence="2" id="KW-0812">Transmembrane</keyword>
<sequence length="553" mass="57918">MDRPTGTGTQPPHDNPTLTFRRPAASAFPPPRSYSPPVHPLGDAARVAGGLALLALPVAALVLAYLLPTIRTIQLSRIEHLGIFDDSNAIGPANYDDQIAGGAFVDGLARLIGPILVTVLIGAVLAPLLAWVLHRSGARTRAASRIVWTLAAVAFAPTAVTVAWIADRVLSGSDRELGVYDWTGLLAGVVLGLGVLAGLAAQRGGAATGRPAAGALTVAGLSAFALVAAGLQSFAYTSVSEVPGDAPPPVVQIFEGLYVGRNIGTAAAVSVLLLTILAGLGLAAAVLFLVSHLRIDVTAGPAEPDRARPLALTAGITALVLALAAVGYFLLPWITRIGEGPDGDYDLWFIIRQTWGPPLVTTAVALATALIGGFAIGALRPFGDGSRWLLLLFAPWLFVGSGPLGAANLEAIAEDGEWMVIGSFPARVWVAIPVLFLFTALFWGLEDRRRAALHEGMSEKDARRAFVAGAWPMTALLGLALLLVFGQDVFWQQITWQGMLSTGYMMHALENLDFEHTAVTLGYPIPVLAAVVLAALALAIWYLPKVAVKVGRE</sequence>
<feature type="transmembrane region" description="Helical" evidence="2">
    <location>
        <begin position="388"/>
        <end position="406"/>
    </location>
</feature>
<evidence type="ECO:0000256" key="2">
    <source>
        <dbReference type="SAM" id="Phobius"/>
    </source>
</evidence>
<feature type="transmembrane region" description="Helical" evidence="2">
    <location>
        <begin position="111"/>
        <end position="134"/>
    </location>
</feature>
<feature type="transmembrane region" description="Helical" evidence="2">
    <location>
        <begin position="310"/>
        <end position="335"/>
    </location>
</feature>
<feature type="transmembrane region" description="Helical" evidence="2">
    <location>
        <begin position="355"/>
        <end position="376"/>
    </location>
</feature>
<dbReference type="RefSeq" id="WP_091039957.1">
    <property type="nucleotide sequence ID" value="NZ_FNAD01000018.1"/>
</dbReference>
<keyword evidence="2" id="KW-0472">Membrane</keyword>
<evidence type="ECO:0008006" key="5">
    <source>
        <dbReference type="Google" id="ProtNLM"/>
    </source>
</evidence>
<dbReference type="AlphaFoldDB" id="A0A1G7C2X8"/>
<keyword evidence="4" id="KW-1185">Reference proteome</keyword>
<feature type="transmembrane region" description="Helical" evidence="2">
    <location>
        <begin position="146"/>
        <end position="166"/>
    </location>
</feature>
<dbReference type="OrthoDB" id="3539781at2"/>
<feature type="transmembrane region" description="Helical" evidence="2">
    <location>
        <begin position="426"/>
        <end position="445"/>
    </location>
</feature>
<accession>A0A1G7C2X8</accession>
<feature type="transmembrane region" description="Helical" evidence="2">
    <location>
        <begin position="213"/>
        <end position="235"/>
    </location>
</feature>
<feature type="transmembrane region" description="Helical" evidence="2">
    <location>
        <begin position="182"/>
        <end position="201"/>
    </location>
</feature>
<feature type="transmembrane region" description="Helical" evidence="2">
    <location>
        <begin position="47"/>
        <end position="67"/>
    </location>
</feature>
<proteinExistence type="predicted"/>
<feature type="region of interest" description="Disordered" evidence="1">
    <location>
        <begin position="1"/>
        <end position="33"/>
    </location>
</feature>
<evidence type="ECO:0000313" key="4">
    <source>
        <dbReference type="Proteomes" id="UP000198949"/>
    </source>
</evidence>
<dbReference type="STRING" id="58114.SAMN05216270_118118"/>
<organism evidence="3 4">
    <name type="scientific">Glycomyces harbinensis</name>
    <dbReference type="NCBI Taxonomy" id="58114"/>
    <lineage>
        <taxon>Bacteria</taxon>
        <taxon>Bacillati</taxon>
        <taxon>Actinomycetota</taxon>
        <taxon>Actinomycetes</taxon>
        <taxon>Glycomycetales</taxon>
        <taxon>Glycomycetaceae</taxon>
        <taxon>Glycomyces</taxon>
    </lineage>
</organism>
<evidence type="ECO:0000313" key="3">
    <source>
        <dbReference type="EMBL" id="SDE33671.1"/>
    </source>
</evidence>
<feature type="compositionally biased region" description="Polar residues" evidence="1">
    <location>
        <begin position="1"/>
        <end position="18"/>
    </location>
</feature>
<dbReference type="Proteomes" id="UP000198949">
    <property type="component" value="Unassembled WGS sequence"/>
</dbReference>
<reference evidence="4" key="1">
    <citation type="submission" date="2016-10" db="EMBL/GenBank/DDBJ databases">
        <authorList>
            <person name="Varghese N."/>
            <person name="Submissions S."/>
        </authorList>
    </citation>
    <scope>NUCLEOTIDE SEQUENCE [LARGE SCALE GENOMIC DNA]</scope>
    <source>
        <strain evidence="4">CGMCC 4.3516</strain>
    </source>
</reference>
<dbReference type="EMBL" id="FNAD01000018">
    <property type="protein sequence ID" value="SDE33671.1"/>
    <property type="molecule type" value="Genomic_DNA"/>
</dbReference>
<gene>
    <name evidence="3" type="ORF">SAMN05216270_118118</name>
</gene>
<keyword evidence="2" id="KW-1133">Transmembrane helix</keyword>
<name>A0A1G7C2X8_9ACTN</name>
<feature type="transmembrane region" description="Helical" evidence="2">
    <location>
        <begin position="465"/>
        <end position="486"/>
    </location>
</feature>
<evidence type="ECO:0000256" key="1">
    <source>
        <dbReference type="SAM" id="MobiDB-lite"/>
    </source>
</evidence>
<feature type="transmembrane region" description="Helical" evidence="2">
    <location>
        <begin position="266"/>
        <end position="290"/>
    </location>
</feature>
<protein>
    <recommendedName>
        <fullName evidence="5">ABC-type sugar transport system, permease component</fullName>
    </recommendedName>
</protein>